<evidence type="ECO:0000259" key="8">
    <source>
        <dbReference type="Pfam" id="PF07669"/>
    </source>
</evidence>
<dbReference type="Pfam" id="PF07669">
    <property type="entry name" value="Eco57I"/>
    <property type="match status" value="1"/>
</dbReference>
<comment type="catalytic activity">
    <reaction evidence="7">
        <text>a 2'-deoxyadenosine in DNA + S-adenosyl-L-methionine = an N(6)-methyl-2'-deoxyadenosine in DNA + S-adenosyl-L-homocysteine + H(+)</text>
        <dbReference type="Rhea" id="RHEA:15197"/>
        <dbReference type="Rhea" id="RHEA-COMP:12418"/>
        <dbReference type="Rhea" id="RHEA-COMP:12419"/>
        <dbReference type="ChEBI" id="CHEBI:15378"/>
        <dbReference type="ChEBI" id="CHEBI:57856"/>
        <dbReference type="ChEBI" id="CHEBI:59789"/>
        <dbReference type="ChEBI" id="CHEBI:90615"/>
        <dbReference type="ChEBI" id="CHEBI:90616"/>
        <dbReference type="EC" id="2.1.1.72"/>
    </reaction>
</comment>
<dbReference type="InterPro" id="IPR002052">
    <property type="entry name" value="DNA_methylase_N6_adenine_CS"/>
</dbReference>
<dbReference type="SUPFAM" id="SSF53335">
    <property type="entry name" value="S-adenosyl-L-methionine-dependent methyltransferases"/>
    <property type="match status" value="1"/>
</dbReference>
<keyword evidence="4" id="KW-0808">Transferase</keyword>
<dbReference type="InterPro" id="IPR011639">
    <property type="entry name" value="MethylTrfase_TaqI-like_dom"/>
</dbReference>
<dbReference type="GO" id="GO:0032259">
    <property type="term" value="P:methylation"/>
    <property type="evidence" value="ECO:0007669"/>
    <property type="project" value="UniProtKB-KW"/>
</dbReference>
<dbReference type="PRINTS" id="PR00507">
    <property type="entry name" value="N12N6MTFRASE"/>
</dbReference>
<comment type="similarity">
    <text evidence="1">Belongs to the N(4)/N(6)-methyltransferase family.</text>
</comment>
<comment type="caution">
    <text evidence="9">The sequence shown here is derived from an EMBL/GenBank/DDBJ whole genome shotgun (WGS) entry which is preliminary data.</text>
</comment>
<evidence type="ECO:0000313" key="9">
    <source>
        <dbReference type="EMBL" id="TCN86788.1"/>
    </source>
</evidence>
<dbReference type="GO" id="GO:0009307">
    <property type="term" value="P:DNA restriction-modification system"/>
    <property type="evidence" value="ECO:0007669"/>
    <property type="project" value="UniProtKB-KW"/>
</dbReference>
<dbReference type="Proteomes" id="UP000294832">
    <property type="component" value="Unassembled WGS sequence"/>
</dbReference>
<evidence type="ECO:0000256" key="2">
    <source>
        <dbReference type="ARBA" id="ARBA00011900"/>
    </source>
</evidence>
<dbReference type="EC" id="2.1.1.72" evidence="2"/>
<gene>
    <name evidence="9" type="ORF">EDC91_10663</name>
</gene>
<keyword evidence="5" id="KW-0949">S-adenosyl-L-methionine</keyword>
<accession>A0A4R2FFC5</accession>
<dbReference type="RefSeq" id="WP_133038362.1">
    <property type="nucleotide sequence ID" value="NZ_SLWF01000006.1"/>
</dbReference>
<evidence type="ECO:0000256" key="7">
    <source>
        <dbReference type="ARBA" id="ARBA00047942"/>
    </source>
</evidence>
<dbReference type="InterPro" id="IPR029063">
    <property type="entry name" value="SAM-dependent_MTases_sf"/>
</dbReference>
<dbReference type="AlphaFoldDB" id="A0A4R2FFC5"/>
<dbReference type="GO" id="GO:0003676">
    <property type="term" value="F:nucleic acid binding"/>
    <property type="evidence" value="ECO:0007669"/>
    <property type="project" value="InterPro"/>
</dbReference>
<evidence type="ECO:0000313" key="10">
    <source>
        <dbReference type="Proteomes" id="UP000294832"/>
    </source>
</evidence>
<keyword evidence="3 9" id="KW-0489">Methyltransferase</keyword>
<dbReference type="PANTHER" id="PTHR33841:SF5">
    <property type="entry name" value="DNA METHYLASE (MODIFICATION METHYLASE) (METHYLTRANSFERASE)-RELATED"/>
    <property type="match status" value="1"/>
</dbReference>
<dbReference type="InterPro" id="IPR050953">
    <property type="entry name" value="N4_N6_ade-DNA_methylase"/>
</dbReference>
<organism evidence="9 10">
    <name type="scientific">Shewanella fodinae</name>
    <dbReference type="NCBI Taxonomy" id="552357"/>
    <lineage>
        <taxon>Bacteria</taxon>
        <taxon>Pseudomonadati</taxon>
        <taxon>Pseudomonadota</taxon>
        <taxon>Gammaproteobacteria</taxon>
        <taxon>Alteromonadales</taxon>
        <taxon>Shewanellaceae</taxon>
        <taxon>Shewanella</taxon>
    </lineage>
</organism>
<dbReference type="Gene3D" id="3.40.50.150">
    <property type="entry name" value="Vaccinia Virus protein VP39"/>
    <property type="match status" value="1"/>
</dbReference>
<proteinExistence type="inferred from homology"/>
<evidence type="ECO:0000256" key="4">
    <source>
        <dbReference type="ARBA" id="ARBA00022679"/>
    </source>
</evidence>
<dbReference type="OrthoDB" id="9784823at2"/>
<evidence type="ECO:0000256" key="5">
    <source>
        <dbReference type="ARBA" id="ARBA00022691"/>
    </source>
</evidence>
<evidence type="ECO:0000256" key="3">
    <source>
        <dbReference type="ARBA" id="ARBA00022603"/>
    </source>
</evidence>
<reference evidence="9 10" key="1">
    <citation type="submission" date="2019-03" db="EMBL/GenBank/DDBJ databases">
        <title>Freshwater and sediment microbial communities from various areas in North America, analyzing microbe dynamics in response to fracking.</title>
        <authorList>
            <person name="Lamendella R."/>
        </authorList>
    </citation>
    <scope>NUCLEOTIDE SEQUENCE [LARGE SCALE GENOMIC DNA]</scope>
    <source>
        <strain evidence="9 10">74A</strain>
    </source>
</reference>
<protein>
    <recommendedName>
        <fullName evidence="2">site-specific DNA-methyltransferase (adenine-specific)</fullName>
        <ecNumber evidence="2">2.1.1.72</ecNumber>
    </recommendedName>
</protein>
<dbReference type="EMBL" id="SLWF01000006">
    <property type="protein sequence ID" value="TCN86788.1"/>
    <property type="molecule type" value="Genomic_DNA"/>
</dbReference>
<dbReference type="PROSITE" id="PS00092">
    <property type="entry name" value="N6_MTASE"/>
    <property type="match status" value="1"/>
</dbReference>
<dbReference type="GO" id="GO:0009007">
    <property type="term" value="F:site-specific DNA-methyltransferase (adenine-specific) activity"/>
    <property type="evidence" value="ECO:0007669"/>
    <property type="project" value="UniProtKB-EC"/>
</dbReference>
<dbReference type="PANTHER" id="PTHR33841">
    <property type="entry name" value="DNA METHYLTRANSFERASE YEEA-RELATED"/>
    <property type="match status" value="1"/>
</dbReference>
<name>A0A4R2FFC5_9GAMM</name>
<sequence length="609" mass="67843">MNAYHFQDILSESEEPLVRYDACKSMARGYANSITDDEQRLGVARSYCAVLVTSYWNEINSRHSSKLKIFPVPNNTFLADIASDAKEVAKSTGRVIAQFPDIDSGFLIGSIYTSMLPVAFRSKLGAYYTPPPLVSRLLDLSEEAGVDFGKASIIDPACGGGAFLAPVAIRMLERLEDTTAEWKIRQISNRLKGIEIDPFAAWMTHVLLESVLIELCIKTRIRLPEDVITVSDSLKYETTNKFDLVIGNPPYGKVTLDEDLRGKYSRSLFGHANLYGLFTDLALRIAKEDGVIAYLTPTSFLGGQYFKALRELLITEATPRAFDFISNREGVFDDVLQETLLTTFKKKARRTQAKVSLLVPQGLNEAKVENIGKVGIVKGDGPWLIPRVSRDAALLNRIKKLQTRLPDLGYVVSTGKLVWNRHKTQLKSEKTRSSLPLIWAESVTANGFKFSAVKRNHVPYIEVKSNQQHLITRESCVLVQRTTSKEQTRRVMGAVIPQDFIDRNSGVVVENHLNIVYSDSLVQEVSVETINALLNSEVFDRIYRCISGSVAVSAYELMSVPLPDVEGLTTLQEIIMDGSDRLSVEKCIARLYGENKVELATSSKPRGDS</sequence>
<keyword evidence="10" id="KW-1185">Reference proteome</keyword>
<evidence type="ECO:0000256" key="1">
    <source>
        <dbReference type="ARBA" id="ARBA00006594"/>
    </source>
</evidence>
<feature type="domain" description="Type II methyltransferase M.TaqI-like" evidence="8">
    <location>
        <begin position="233"/>
        <end position="330"/>
    </location>
</feature>
<evidence type="ECO:0000256" key="6">
    <source>
        <dbReference type="ARBA" id="ARBA00022747"/>
    </source>
</evidence>
<keyword evidence="6" id="KW-0680">Restriction system</keyword>